<dbReference type="AlphaFoldDB" id="A0AAU8JYV7"/>
<dbReference type="InterPro" id="IPR002477">
    <property type="entry name" value="Peptidoglycan-bd-like"/>
</dbReference>
<feature type="transmembrane region" description="Helical" evidence="2">
    <location>
        <begin position="33"/>
        <end position="55"/>
    </location>
</feature>
<dbReference type="Pfam" id="PF01471">
    <property type="entry name" value="PG_binding_1"/>
    <property type="match status" value="1"/>
</dbReference>
<dbReference type="GO" id="GO:1990281">
    <property type="term" value="C:efflux pump complex"/>
    <property type="evidence" value="ECO:0007669"/>
    <property type="project" value="TreeGrafter"/>
</dbReference>
<evidence type="ECO:0000313" key="4">
    <source>
        <dbReference type="EMBL" id="XCM80259.1"/>
    </source>
</evidence>
<dbReference type="KEGG" id="kcm:ABWK59_15675"/>
<dbReference type="Gene3D" id="1.10.101.10">
    <property type="entry name" value="PGBD-like superfamily/PGBD"/>
    <property type="match status" value="1"/>
</dbReference>
<dbReference type="PANTHER" id="PTHR30469:SF15">
    <property type="entry name" value="HLYD FAMILY OF SECRETION PROTEINS"/>
    <property type="match status" value="1"/>
</dbReference>
<accession>A0AAU8JYV7</accession>
<protein>
    <submittedName>
        <fullName evidence="4">Peptidoglycan-binding domain-containing protein</fullName>
    </submittedName>
</protein>
<keyword evidence="2" id="KW-0812">Transmembrane</keyword>
<keyword evidence="2" id="KW-1133">Transmembrane helix</keyword>
<keyword evidence="2" id="KW-0472">Membrane</keyword>
<evidence type="ECO:0000256" key="2">
    <source>
        <dbReference type="SAM" id="Phobius"/>
    </source>
</evidence>
<dbReference type="PANTHER" id="PTHR30469">
    <property type="entry name" value="MULTIDRUG RESISTANCE PROTEIN MDTA"/>
    <property type="match status" value="1"/>
</dbReference>
<evidence type="ECO:0000256" key="1">
    <source>
        <dbReference type="SAM" id="MobiDB-lite"/>
    </source>
</evidence>
<dbReference type="SUPFAM" id="SSF47090">
    <property type="entry name" value="PGBD-like"/>
    <property type="match status" value="1"/>
</dbReference>
<dbReference type="RefSeq" id="WP_354641198.1">
    <property type="nucleotide sequence ID" value="NZ_CP159872.1"/>
</dbReference>
<dbReference type="InterPro" id="IPR036366">
    <property type="entry name" value="PGBDSf"/>
</dbReference>
<organism evidence="4">
    <name type="scientific">Kitasatospora camelliae</name>
    <dbReference type="NCBI Taxonomy" id="3156397"/>
    <lineage>
        <taxon>Bacteria</taxon>
        <taxon>Bacillati</taxon>
        <taxon>Actinomycetota</taxon>
        <taxon>Actinomycetes</taxon>
        <taxon>Kitasatosporales</taxon>
        <taxon>Streptomycetaceae</taxon>
        <taxon>Kitasatospora</taxon>
    </lineage>
</organism>
<dbReference type="EMBL" id="CP159872">
    <property type="protein sequence ID" value="XCM80259.1"/>
    <property type="molecule type" value="Genomic_DNA"/>
</dbReference>
<feature type="region of interest" description="Disordered" evidence="1">
    <location>
        <begin position="1"/>
        <end position="29"/>
    </location>
</feature>
<evidence type="ECO:0000259" key="3">
    <source>
        <dbReference type="Pfam" id="PF01471"/>
    </source>
</evidence>
<reference evidence="4" key="1">
    <citation type="submission" date="2024-06" db="EMBL/GenBank/DDBJ databases">
        <title>The genome sequences of Kitasatospora sp. strain HUAS MG31.</title>
        <authorList>
            <person name="Mo P."/>
        </authorList>
    </citation>
    <scope>NUCLEOTIDE SEQUENCE</scope>
    <source>
        <strain evidence="4">HUAS MG31</strain>
    </source>
</reference>
<dbReference type="Gene3D" id="2.40.420.20">
    <property type="match status" value="1"/>
</dbReference>
<feature type="domain" description="Peptidoglycan binding-like" evidence="3">
    <location>
        <begin position="155"/>
        <end position="192"/>
    </location>
</feature>
<name>A0AAU8JYV7_9ACTN</name>
<dbReference type="GO" id="GO:0015562">
    <property type="term" value="F:efflux transmembrane transporter activity"/>
    <property type="evidence" value="ECO:0007669"/>
    <property type="project" value="TreeGrafter"/>
</dbReference>
<feature type="region of interest" description="Disordered" evidence="1">
    <location>
        <begin position="232"/>
        <end position="251"/>
    </location>
</feature>
<sequence>MGAIEEPGAGGAPGAPPTEPDEPAGPTGRRRRVLLYAVATAVLVSAAGVGAGAVIRSSAQVAAEQPPPPADVLTAAVERRVLVDSVVLRGQVTAVQTVVVTPVPPGGGRAVITRLPVPAGGSVEPGRPIAEVSGRPVFALPGELPVYRDLRPGTTGPDVKQLQQALETLGFTSAGDAPGTYGPKTAAAVKSFYTSQGYDPLPAQPDGPARVAAAEDAVTAGQRAVEDARDARRAAAGTSGSTAARRKETRATEDLTKLRQRLTEAQDAAAAMVPATEVVYLTGFPARVDAVAGRIGGDVTGGLLTVSAGALVAKATLTPAQKRLVQVGQTASIVSEQNGLTTTATVASVSDGQLTGPGTGTADGGGTGPQTAFQMVLQPGRPLDPGSLGEEVRLTVQAAASTEPVLVVPVSAVASTPDGKTQVTVVRDGRREQVEVVCGMTGGGSVEVRPVEGAVLADGEQVVVGVRNGPA</sequence>
<proteinExistence type="predicted"/>
<feature type="compositionally biased region" description="Low complexity" evidence="1">
    <location>
        <begin position="234"/>
        <end position="243"/>
    </location>
</feature>
<gene>
    <name evidence="4" type="ORF">ABWK59_15675</name>
</gene>
<dbReference type="InterPro" id="IPR036365">
    <property type="entry name" value="PGBD-like_sf"/>
</dbReference>